<dbReference type="Proteomes" id="UP000247409">
    <property type="component" value="Unassembled WGS sequence"/>
</dbReference>
<dbReference type="GO" id="GO:0012505">
    <property type="term" value="C:endomembrane system"/>
    <property type="evidence" value="ECO:0007669"/>
    <property type="project" value="UniProtKB-SubCell"/>
</dbReference>
<evidence type="ECO:0000256" key="3">
    <source>
        <dbReference type="ARBA" id="ARBA00022989"/>
    </source>
</evidence>
<dbReference type="InterPro" id="IPR033885">
    <property type="entry name" value="AlkB/XylM"/>
</dbReference>
<reference evidence="8 9" key="1">
    <citation type="journal article" date="2018" name="Mol. Biol. Evol.">
        <title>Analysis of the draft genome of the red seaweed Gracilariopsis chorda provides insights into genome size evolution in Rhodophyta.</title>
        <authorList>
            <person name="Lee J."/>
            <person name="Yang E.C."/>
            <person name="Graf L."/>
            <person name="Yang J.H."/>
            <person name="Qiu H."/>
            <person name="Zel Zion U."/>
            <person name="Chan C.X."/>
            <person name="Stephens T.G."/>
            <person name="Weber A.P.M."/>
            <person name="Boo G.H."/>
            <person name="Boo S.M."/>
            <person name="Kim K.M."/>
            <person name="Shin Y."/>
            <person name="Jung M."/>
            <person name="Lee S.J."/>
            <person name="Yim H.S."/>
            <person name="Lee J.H."/>
            <person name="Bhattacharya D."/>
            <person name="Yoon H.S."/>
        </authorList>
    </citation>
    <scope>NUCLEOTIDE SEQUENCE [LARGE SCALE GENOMIC DNA]</scope>
    <source>
        <strain evidence="8 9">SKKU-2015</strain>
        <tissue evidence="8">Whole body</tissue>
    </source>
</reference>
<keyword evidence="3 7" id="KW-1133">Transmembrane helix</keyword>
<dbReference type="PANTHER" id="PTHR38674:SF1">
    <property type="entry name" value="ALKANE 1-MONOOXYGENASE 1"/>
    <property type="match status" value="1"/>
</dbReference>
<keyword evidence="8" id="KW-0503">Monooxygenase</keyword>
<evidence type="ECO:0000256" key="4">
    <source>
        <dbReference type="ARBA" id="ARBA00023002"/>
    </source>
</evidence>
<evidence type="ECO:0000313" key="9">
    <source>
        <dbReference type="Proteomes" id="UP000247409"/>
    </source>
</evidence>
<comment type="caution">
    <text evidence="8">The sequence shown here is derived from an EMBL/GenBank/DDBJ whole genome shotgun (WGS) entry which is preliminary data.</text>
</comment>
<dbReference type="AlphaFoldDB" id="A0A2V3J674"/>
<gene>
    <name evidence="8" type="ORF">BWQ96_00086</name>
</gene>
<dbReference type="GO" id="GO:0004497">
    <property type="term" value="F:monooxygenase activity"/>
    <property type="evidence" value="ECO:0007669"/>
    <property type="project" value="UniProtKB-KW"/>
</dbReference>
<keyword evidence="9" id="KW-1185">Reference proteome</keyword>
<comment type="subcellular location">
    <subcellularLocation>
        <location evidence="1">Endomembrane system</location>
        <topology evidence="1">Multi-pass membrane protein</topology>
    </subcellularLocation>
</comment>
<proteinExistence type="predicted"/>
<evidence type="ECO:0000256" key="5">
    <source>
        <dbReference type="ARBA" id="ARBA00023004"/>
    </source>
</evidence>
<feature type="transmembrane region" description="Helical" evidence="7">
    <location>
        <begin position="32"/>
        <end position="51"/>
    </location>
</feature>
<evidence type="ECO:0000256" key="2">
    <source>
        <dbReference type="ARBA" id="ARBA00022692"/>
    </source>
</evidence>
<keyword evidence="5" id="KW-0408">Iron</keyword>
<accession>A0A2V3J674</accession>
<sequence>MFKLQLHPDHHLHSSKRYQTLESTEGSPQLPLGYLTLALLLWIPPLWRAVMDPVLHRYKRKWTEDDLKLS</sequence>
<evidence type="ECO:0000256" key="6">
    <source>
        <dbReference type="ARBA" id="ARBA00023136"/>
    </source>
</evidence>
<dbReference type="PANTHER" id="PTHR38674">
    <property type="entry name" value="ALKANE 1-MONOOXYGENASE 1"/>
    <property type="match status" value="1"/>
</dbReference>
<dbReference type="EMBL" id="NBIV01000001">
    <property type="protein sequence ID" value="PXF49926.1"/>
    <property type="molecule type" value="Genomic_DNA"/>
</dbReference>
<evidence type="ECO:0000256" key="7">
    <source>
        <dbReference type="SAM" id="Phobius"/>
    </source>
</evidence>
<protein>
    <submittedName>
        <fullName evidence="8">Alkane 1-monooxygenase 2</fullName>
    </submittedName>
</protein>
<keyword evidence="2 7" id="KW-0812">Transmembrane</keyword>
<keyword evidence="6 7" id="KW-0472">Membrane</keyword>
<keyword evidence="4" id="KW-0560">Oxidoreductase</keyword>
<name>A0A2V3J674_9FLOR</name>
<organism evidence="8 9">
    <name type="scientific">Gracilariopsis chorda</name>
    <dbReference type="NCBI Taxonomy" id="448386"/>
    <lineage>
        <taxon>Eukaryota</taxon>
        <taxon>Rhodophyta</taxon>
        <taxon>Florideophyceae</taxon>
        <taxon>Rhodymeniophycidae</taxon>
        <taxon>Gracilariales</taxon>
        <taxon>Gracilariaceae</taxon>
        <taxon>Gracilariopsis</taxon>
    </lineage>
</organism>
<evidence type="ECO:0000313" key="8">
    <source>
        <dbReference type="EMBL" id="PXF49926.1"/>
    </source>
</evidence>
<evidence type="ECO:0000256" key="1">
    <source>
        <dbReference type="ARBA" id="ARBA00004127"/>
    </source>
</evidence>